<keyword evidence="5" id="KW-0812">Transmembrane</keyword>
<gene>
    <name evidence="9" type="ORF">BC343_17090</name>
</gene>
<sequence>MQIIKALKIMALATFSLMLFGGQAIGQTNNAKTAPTELPDEQKDLQSQLLPLEDILDIAVKNSPSVKFQSDLIEAAKSQLEFSKRVWTNNITGFVNYSSGNQSIITSDSQTAGNLSSSNITNGYRMGVQINLPLYELVGRKARVNLYKYQLNSTVDKRDESIQELRKNVIQLYYSLLYYNNVLNIRSEAKQSAINQVAVAQKQFKDGVIDIAELSRLKTFEVNARADYEEAKREFSIAYYQVEPVVGVSVPQLMRK</sequence>
<comment type="subcellular location">
    <subcellularLocation>
        <location evidence="1">Cell outer membrane</location>
    </subcellularLocation>
</comment>
<protein>
    <recommendedName>
        <fullName evidence="11">Transporter</fullName>
    </recommendedName>
</protein>
<keyword evidence="6" id="KW-0472">Membrane</keyword>
<evidence type="ECO:0000256" key="4">
    <source>
        <dbReference type="ARBA" id="ARBA00022452"/>
    </source>
</evidence>
<proteinExistence type="inferred from homology"/>
<evidence type="ECO:0000313" key="9">
    <source>
        <dbReference type="EMBL" id="OOQ56711.1"/>
    </source>
</evidence>
<dbReference type="InterPro" id="IPR003423">
    <property type="entry name" value="OMP_efflux"/>
</dbReference>
<name>A0A1S9P6X7_9SPHI</name>
<dbReference type="AlphaFoldDB" id="A0A1S9P6X7"/>
<organism evidence="9 10">
    <name type="scientific">Mucilaginibacter pedocola</name>
    <dbReference type="NCBI Taxonomy" id="1792845"/>
    <lineage>
        <taxon>Bacteria</taxon>
        <taxon>Pseudomonadati</taxon>
        <taxon>Bacteroidota</taxon>
        <taxon>Sphingobacteriia</taxon>
        <taxon>Sphingobacteriales</taxon>
        <taxon>Sphingobacteriaceae</taxon>
        <taxon>Mucilaginibacter</taxon>
    </lineage>
</organism>
<evidence type="ECO:0000313" key="10">
    <source>
        <dbReference type="Proteomes" id="UP000189739"/>
    </source>
</evidence>
<evidence type="ECO:0000256" key="6">
    <source>
        <dbReference type="ARBA" id="ARBA00023136"/>
    </source>
</evidence>
<keyword evidence="10" id="KW-1185">Reference proteome</keyword>
<evidence type="ECO:0000256" key="5">
    <source>
        <dbReference type="ARBA" id="ARBA00022692"/>
    </source>
</evidence>
<evidence type="ECO:0000256" key="3">
    <source>
        <dbReference type="ARBA" id="ARBA00022448"/>
    </source>
</evidence>
<dbReference type="EMBL" id="MBTF01000038">
    <property type="protein sequence ID" value="OOQ56711.1"/>
    <property type="molecule type" value="Genomic_DNA"/>
</dbReference>
<dbReference type="PANTHER" id="PTHR30026">
    <property type="entry name" value="OUTER MEMBRANE PROTEIN TOLC"/>
    <property type="match status" value="1"/>
</dbReference>
<evidence type="ECO:0008006" key="11">
    <source>
        <dbReference type="Google" id="ProtNLM"/>
    </source>
</evidence>
<comment type="similarity">
    <text evidence="2">Belongs to the outer membrane factor (OMF) (TC 1.B.17) family.</text>
</comment>
<dbReference type="STRING" id="1792845.BC343_17090"/>
<dbReference type="GO" id="GO:1990281">
    <property type="term" value="C:efflux pump complex"/>
    <property type="evidence" value="ECO:0007669"/>
    <property type="project" value="TreeGrafter"/>
</dbReference>
<dbReference type="GO" id="GO:0015288">
    <property type="term" value="F:porin activity"/>
    <property type="evidence" value="ECO:0007669"/>
    <property type="project" value="TreeGrafter"/>
</dbReference>
<keyword evidence="7" id="KW-0998">Cell outer membrane</keyword>
<accession>A0A1S9P6X7</accession>
<dbReference type="InterPro" id="IPR051906">
    <property type="entry name" value="TolC-like"/>
</dbReference>
<dbReference type="SUPFAM" id="SSF56954">
    <property type="entry name" value="Outer membrane efflux proteins (OEP)"/>
    <property type="match status" value="1"/>
</dbReference>
<keyword evidence="4" id="KW-1134">Transmembrane beta strand</keyword>
<dbReference type="Proteomes" id="UP000189739">
    <property type="component" value="Unassembled WGS sequence"/>
</dbReference>
<feature type="signal peptide" evidence="8">
    <location>
        <begin position="1"/>
        <end position="26"/>
    </location>
</feature>
<evidence type="ECO:0000256" key="7">
    <source>
        <dbReference type="ARBA" id="ARBA00023237"/>
    </source>
</evidence>
<feature type="chain" id="PRO_5012774908" description="Transporter" evidence="8">
    <location>
        <begin position="27"/>
        <end position="256"/>
    </location>
</feature>
<evidence type="ECO:0000256" key="8">
    <source>
        <dbReference type="SAM" id="SignalP"/>
    </source>
</evidence>
<dbReference type="GO" id="GO:0009279">
    <property type="term" value="C:cell outer membrane"/>
    <property type="evidence" value="ECO:0007669"/>
    <property type="project" value="UniProtKB-SubCell"/>
</dbReference>
<keyword evidence="3" id="KW-0813">Transport</keyword>
<dbReference type="Pfam" id="PF02321">
    <property type="entry name" value="OEP"/>
    <property type="match status" value="1"/>
</dbReference>
<evidence type="ECO:0000256" key="1">
    <source>
        <dbReference type="ARBA" id="ARBA00004442"/>
    </source>
</evidence>
<dbReference type="GO" id="GO:0015562">
    <property type="term" value="F:efflux transmembrane transporter activity"/>
    <property type="evidence" value="ECO:0007669"/>
    <property type="project" value="InterPro"/>
</dbReference>
<reference evidence="9 10" key="1">
    <citation type="submission" date="2016-07" db="EMBL/GenBank/DDBJ databases">
        <title>Genomic analysis of zinc-resistant bacterium Mucilaginibacter pedocola TBZ30.</title>
        <authorList>
            <person name="Huang J."/>
            <person name="Tang J."/>
        </authorList>
    </citation>
    <scope>NUCLEOTIDE SEQUENCE [LARGE SCALE GENOMIC DNA]</scope>
    <source>
        <strain evidence="9 10">TBZ30</strain>
    </source>
</reference>
<comment type="caution">
    <text evidence="9">The sequence shown here is derived from an EMBL/GenBank/DDBJ whole genome shotgun (WGS) entry which is preliminary data.</text>
</comment>
<dbReference type="PANTHER" id="PTHR30026:SF20">
    <property type="entry name" value="OUTER MEMBRANE PROTEIN TOLC"/>
    <property type="match status" value="1"/>
</dbReference>
<keyword evidence="8" id="KW-0732">Signal</keyword>
<dbReference type="Gene3D" id="1.20.1600.10">
    <property type="entry name" value="Outer membrane efflux proteins (OEP)"/>
    <property type="match status" value="1"/>
</dbReference>
<evidence type="ECO:0000256" key="2">
    <source>
        <dbReference type="ARBA" id="ARBA00007613"/>
    </source>
</evidence>
<dbReference type="OrthoDB" id="935706at2"/>